<dbReference type="PANTHER" id="PTHR11439:SF511">
    <property type="match status" value="1"/>
</dbReference>
<dbReference type="InterPro" id="IPR018467">
    <property type="entry name" value="CCT_CS"/>
</dbReference>
<name>A0A438HZW4_VITVI</name>
<protein>
    <submittedName>
        <fullName evidence="1">Retrovirus-related Pol polyprotein from transposon TNT 1-94</fullName>
    </submittedName>
</protein>
<accession>A0A438HZW4</accession>
<proteinExistence type="predicted"/>
<dbReference type="CDD" id="cd09272">
    <property type="entry name" value="RNase_HI_RT_Ty1"/>
    <property type="match status" value="1"/>
</dbReference>
<sequence length="208" mass="24375">MERGLKLSDKSDLLKNQVHVLSRFMHQPRKAHMEAALRVVRYLKNAPADGMFFYSNNDFRLRAYCDSDWAEKVHYMLLCIPWAFTDFLEIKATENSEPALLHCDNKAALHIVVNPVFHEHTRHIEMDYHYIRDKIQDSSIITRHARAILLLASREMEEKTRTPTASDAISPSLHSQLYSPTGLSMKRSLQRFLQKRKNRMEATPPYHR</sequence>
<dbReference type="Pfam" id="PF09425">
    <property type="entry name" value="Jas_motif"/>
    <property type="match status" value="1"/>
</dbReference>
<reference evidence="1 2" key="1">
    <citation type="journal article" date="2018" name="PLoS Genet.">
        <title>Population sequencing reveals clonal diversity and ancestral inbreeding in the grapevine cultivar Chardonnay.</title>
        <authorList>
            <person name="Roach M.J."/>
            <person name="Johnson D.L."/>
            <person name="Bohlmann J."/>
            <person name="van Vuuren H.J."/>
            <person name="Jones S.J."/>
            <person name="Pretorius I.S."/>
            <person name="Schmidt S.A."/>
            <person name="Borneman A.R."/>
        </authorList>
    </citation>
    <scope>NUCLEOTIDE SEQUENCE [LARGE SCALE GENOMIC DNA]</scope>
    <source>
        <strain evidence="2">cv. Chardonnay</strain>
        <tissue evidence="1">Leaf</tissue>
    </source>
</reference>
<dbReference type="AlphaFoldDB" id="A0A438HZW4"/>
<gene>
    <name evidence="1" type="primary">POLX_3777</name>
    <name evidence="1" type="ORF">CK203_036536</name>
</gene>
<dbReference type="PANTHER" id="PTHR11439">
    <property type="entry name" value="GAG-POL-RELATED RETROTRANSPOSON"/>
    <property type="match status" value="1"/>
</dbReference>
<dbReference type="EMBL" id="QGNW01000159">
    <property type="protein sequence ID" value="RVW89997.1"/>
    <property type="molecule type" value="Genomic_DNA"/>
</dbReference>
<evidence type="ECO:0000313" key="1">
    <source>
        <dbReference type="EMBL" id="RVW89997.1"/>
    </source>
</evidence>
<organism evidence="1 2">
    <name type="scientific">Vitis vinifera</name>
    <name type="common">Grape</name>
    <dbReference type="NCBI Taxonomy" id="29760"/>
    <lineage>
        <taxon>Eukaryota</taxon>
        <taxon>Viridiplantae</taxon>
        <taxon>Streptophyta</taxon>
        <taxon>Embryophyta</taxon>
        <taxon>Tracheophyta</taxon>
        <taxon>Spermatophyta</taxon>
        <taxon>Magnoliopsida</taxon>
        <taxon>eudicotyledons</taxon>
        <taxon>Gunneridae</taxon>
        <taxon>Pentapetalae</taxon>
        <taxon>rosids</taxon>
        <taxon>Vitales</taxon>
        <taxon>Vitaceae</taxon>
        <taxon>Viteae</taxon>
        <taxon>Vitis</taxon>
    </lineage>
</organism>
<evidence type="ECO:0000313" key="2">
    <source>
        <dbReference type="Proteomes" id="UP000288805"/>
    </source>
</evidence>
<comment type="caution">
    <text evidence="1">The sequence shown here is derived from an EMBL/GenBank/DDBJ whole genome shotgun (WGS) entry which is preliminary data.</text>
</comment>
<dbReference type="Proteomes" id="UP000288805">
    <property type="component" value="Unassembled WGS sequence"/>
</dbReference>